<protein>
    <recommendedName>
        <fullName evidence="3">Four helix bundle protein</fullName>
    </recommendedName>
</protein>
<keyword evidence="2" id="KW-1185">Reference proteome</keyword>
<dbReference type="SUPFAM" id="SSF158446">
    <property type="entry name" value="IVS-encoded protein-like"/>
    <property type="match status" value="1"/>
</dbReference>
<dbReference type="PANTHER" id="PTHR38471">
    <property type="entry name" value="FOUR HELIX BUNDLE PROTEIN"/>
    <property type="match status" value="1"/>
</dbReference>
<dbReference type="RefSeq" id="WP_188811234.1">
    <property type="nucleotide sequence ID" value="NZ_BMHT01000001.1"/>
</dbReference>
<dbReference type="Gene3D" id="1.20.1440.60">
    <property type="entry name" value="23S rRNA-intervening sequence"/>
    <property type="match status" value="1"/>
</dbReference>
<dbReference type="InterPro" id="IPR012657">
    <property type="entry name" value="23S_rRNA-intervening_sequence"/>
</dbReference>
<dbReference type="PANTHER" id="PTHR38471:SF2">
    <property type="entry name" value="FOUR HELIX BUNDLE PROTEIN"/>
    <property type="match status" value="1"/>
</dbReference>
<organism evidence="1 2">
    <name type="scientific">Hymenobacter cavernae</name>
    <dbReference type="NCBI Taxonomy" id="2044852"/>
    <lineage>
        <taxon>Bacteria</taxon>
        <taxon>Pseudomonadati</taxon>
        <taxon>Bacteroidota</taxon>
        <taxon>Cytophagia</taxon>
        <taxon>Cytophagales</taxon>
        <taxon>Hymenobacteraceae</taxon>
        <taxon>Hymenobacter</taxon>
    </lineage>
</organism>
<dbReference type="Pfam" id="PF05635">
    <property type="entry name" value="23S_rRNA_IVP"/>
    <property type="match status" value="1"/>
</dbReference>
<dbReference type="Proteomes" id="UP000632273">
    <property type="component" value="Unassembled WGS sequence"/>
</dbReference>
<dbReference type="PIRSF" id="PIRSF035652">
    <property type="entry name" value="CHP02436"/>
    <property type="match status" value="1"/>
</dbReference>
<name>A0ABQ1TPK2_9BACT</name>
<evidence type="ECO:0000313" key="1">
    <source>
        <dbReference type="EMBL" id="GGE99930.1"/>
    </source>
</evidence>
<sequence length="125" mass="13966">MIGGKENVLYEKAYAFALRIIKAYQFLTSEKKEFVLAKQLLRCGTSIGANVAEANGAISDADFSSKISIAYKECLETKYWLSLIMDSGFIGQKTYTSIFADADELAKMLFTTLRSTRQLKNQPVN</sequence>
<gene>
    <name evidence="1" type="ORF">GCM10011383_08500</name>
</gene>
<dbReference type="InterPro" id="IPR036583">
    <property type="entry name" value="23S_rRNA_IVS_sf"/>
</dbReference>
<evidence type="ECO:0008006" key="3">
    <source>
        <dbReference type="Google" id="ProtNLM"/>
    </source>
</evidence>
<proteinExistence type="predicted"/>
<dbReference type="NCBIfam" id="TIGR02436">
    <property type="entry name" value="four helix bundle protein"/>
    <property type="match status" value="1"/>
</dbReference>
<accession>A0ABQ1TPK2</accession>
<evidence type="ECO:0000313" key="2">
    <source>
        <dbReference type="Proteomes" id="UP000632273"/>
    </source>
</evidence>
<comment type="caution">
    <text evidence="1">The sequence shown here is derived from an EMBL/GenBank/DDBJ whole genome shotgun (WGS) entry which is preliminary data.</text>
</comment>
<reference evidence="2" key="1">
    <citation type="journal article" date="2019" name="Int. J. Syst. Evol. Microbiol.">
        <title>The Global Catalogue of Microorganisms (GCM) 10K type strain sequencing project: providing services to taxonomists for standard genome sequencing and annotation.</title>
        <authorList>
            <consortium name="The Broad Institute Genomics Platform"/>
            <consortium name="The Broad Institute Genome Sequencing Center for Infectious Disease"/>
            <person name="Wu L."/>
            <person name="Ma J."/>
        </authorList>
    </citation>
    <scope>NUCLEOTIDE SEQUENCE [LARGE SCALE GENOMIC DNA]</scope>
    <source>
        <strain evidence="2">CGMCC 1.15197</strain>
    </source>
</reference>
<dbReference type="EMBL" id="BMHT01000001">
    <property type="protein sequence ID" value="GGE99930.1"/>
    <property type="molecule type" value="Genomic_DNA"/>
</dbReference>